<evidence type="ECO:0000313" key="2">
    <source>
        <dbReference type="Proteomes" id="UP000005697"/>
    </source>
</evidence>
<gene>
    <name evidence="1" type="ORF">HMPREF9141_1010</name>
</gene>
<comment type="caution">
    <text evidence="1">The sequence shown here is derived from an EMBL/GenBank/DDBJ whole genome shotgun (WGS) entry which is preliminary data.</text>
</comment>
<dbReference type="EMBL" id="AEWX01000014">
    <property type="protein sequence ID" value="EGC20531.1"/>
    <property type="molecule type" value="Genomic_DNA"/>
</dbReference>
<name>F0F5Z4_9BACT</name>
<accession>F0F5Z4</accession>
<dbReference type="HOGENOM" id="CLU_2928144_0_0_10"/>
<reference evidence="1 2" key="1">
    <citation type="submission" date="2011-01" db="EMBL/GenBank/DDBJ databases">
        <authorList>
            <person name="Muzny D."/>
            <person name="Qin X."/>
            <person name="Deng J."/>
            <person name="Jiang H."/>
            <person name="Liu Y."/>
            <person name="Qu J."/>
            <person name="Song X.-Z."/>
            <person name="Zhang L."/>
            <person name="Thornton R."/>
            <person name="Coyle M."/>
            <person name="Francisco L."/>
            <person name="Jackson L."/>
            <person name="Javaid M."/>
            <person name="Korchina V."/>
            <person name="Kovar C."/>
            <person name="Mata R."/>
            <person name="Mathew T."/>
            <person name="Ngo R."/>
            <person name="Nguyen L."/>
            <person name="Nguyen N."/>
            <person name="Okwuonu G."/>
            <person name="Ongeri F."/>
            <person name="Pham C."/>
            <person name="Simmons D."/>
            <person name="Wilczek-Boney K."/>
            <person name="Hale W."/>
            <person name="Jakkamsetti A."/>
            <person name="Pham P."/>
            <person name="Ruth R."/>
            <person name="San Lucas F."/>
            <person name="Warren J."/>
            <person name="Zhang J."/>
            <person name="Zhao Z."/>
            <person name="Zhou C."/>
            <person name="Zhu D."/>
            <person name="Lee S."/>
            <person name="Bess C."/>
            <person name="Blankenburg K."/>
            <person name="Forbes L."/>
            <person name="Fu Q."/>
            <person name="Gubbala S."/>
            <person name="Hirani K."/>
            <person name="Jayaseelan J.C."/>
            <person name="Lara F."/>
            <person name="Munidasa M."/>
            <person name="Palculict T."/>
            <person name="Patil S."/>
            <person name="Pu L.-L."/>
            <person name="Saada N."/>
            <person name="Tang L."/>
            <person name="Weissenberger G."/>
            <person name="Zhu Y."/>
            <person name="Hemphill L."/>
            <person name="Shang Y."/>
            <person name="Youmans B."/>
            <person name="Ayvaz T."/>
            <person name="Ross M."/>
            <person name="Santibanez J."/>
            <person name="Aqrawi P."/>
            <person name="Gross S."/>
            <person name="Joshi V."/>
            <person name="Fowler G."/>
            <person name="Nazareth L."/>
            <person name="Reid J."/>
            <person name="Worley K."/>
            <person name="Petrosino J."/>
            <person name="Highlander S."/>
            <person name="Gibbs R."/>
        </authorList>
    </citation>
    <scope>NUCLEOTIDE SEQUENCE [LARGE SCALE GENOMIC DNA]</scope>
    <source>
        <strain evidence="1 2">DSM 16608</strain>
    </source>
</reference>
<dbReference type="STRING" id="888743.HMPREF9141_1010"/>
<keyword evidence="2" id="KW-1185">Reference proteome</keyword>
<protein>
    <submittedName>
        <fullName evidence="1">Uncharacterized protein</fullName>
    </submittedName>
</protein>
<proteinExistence type="predicted"/>
<organism evidence="1 2">
    <name type="scientific">Prevotella multiformis DSM 16608</name>
    <dbReference type="NCBI Taxonomy" id="888743"/>
    <lineage>
        <taxon>Bacteria</taxon>
        <taxon>Pseudomonadati</taxon>
        <taxon>Bacteroidota</taxon>
        <taxon>Bacteroidia</taxon>
        <taxon>Bacteroidales</taxon>
        <taxon>Prevotellaceae</taxon>
        <taxon>Prevotella</taxon>
    </lineage>
</organism>
<sequence>MENGAKVIIIYYSAKFPLENYQLLTKLFTRLTRKNRRKVFCRPGHFPVIDRTEMSGNTGVS</sequence>
<dbReference type="Proteomes" id="UP000005697">
    <property type="component" value="Unassembled WGS sequence"/>
</dbReference>
<dbReference type="AlphaFoldDB" id="F0F5Z4"/>
<feature type="non-terminal residue" evidence="1">
    <location>
        <position position="61"/>
    </location>
</feature>
<evidence type="ECO:0000313" key="1">
    <source>
        <dbReference type="EMBL" id="EGC20531.1"/>
    </source>
</evidence>